<evidence type="ECO:0000313" key="3">
    <source>
        <dbReference type="EMBL" id="KIW62430.1"/>
    </source>
</evidence>
<dbReference type="AlphaFoldDB" id="A0A0D2F662"/>
<organism evidence="3 4">
    <name type="scientific">Phialophora macrospora</name>
    <dbReference type="NCBI Taxonomy" id="1851006"/>
    <lineage>
        <taxon>Eukaryota</taxon>
        <taxon>Fungi</taxon>
        <taxon>Dikarya</taxon>
        <taxon>Ascomycota</taxon>
        <taxon>Pezizomycotina</taxon>
        <taxon>Eurotiomycetes</taxon>
        <taxon>Chaetothyriomycetidae</taxon>
        <taxon>Chaetothyriales</taxon>
        <taxon>Herpotrichiellaceae</taxon>
        <taxon>Phialophora</taxon>
    </lineage>
</organism>
<feature type="transmembrane region" description="Helical" evidence="2">
    <location>
        <begin position="446"/>
        <end position="466"/>
    </location>
</feature>
<keyword evidence="2" id="KW-0472">Membrane</keyword>
<dbReference type="STRING" id="5601.A0A0D2F662"/>
<accession>A0A0D2F662</accession>
<gene>
    <name evidence="3" type="ORF">PV04_10604</name>
</gene>
<dbReference type="Gene3D" id="1.20.58.340">
    <property type="entry name" value="Magnesium transport protein CorA, transmembrane region"/>
    <property type="match status" value="1"/>
</dbReference>
<dbReference type="HOGENOM" id="CLU_031640_1_0_1"/>
<dbReference type="Proteomes" id="UP000054266">
    <property type="component" value="Unassembled WGS sequence"/>
</dbReference>
<reference evidence="3 4" key="1">
    <citation type="submission" date="2015-01" db="EMBL/GenBank/DDBJ databases">
        <title>The Genome Sequence of Capronia semiimmersa CBS27337.</title>
        <authorList>
            <consortium name="The Broad Institute Genomics Platform"/>
            <person name="Cuomo C."/>
            <person name="de Hoog S."/>
            <person name="Gorbushina A."/>
            <person name="Stielow B."/>
            <person name="Teixiera M."/>
            <person name="Abouelleil A."/>
            <person name="Chapman S.B."/>
            <person name="Priest M."/>
            <person name="Young S.K."/>
            <person name="Wortman J."/>
            <person name="Nusbaum C."/>
            <person name="Birren B."/>
        </authorList>
    </citation>
    <scope>NUCLEOTIDE SEQUENCE [LARGE SCALE GENOMIC DNA]</scope>
    <source>
        <strain evidence="3 4">CBS 27337</strain>
    </source>
</reference>
<feature type="compositionally biased region" description="Acidic residues" evidence="1">
    <location>
        <begin position="487"/>
        <end position="499"/>
    </location>
</feature>
<evidence type="ECO:0000313" key="4">
    <source>
        <dbReference type="Proteomes" id="UP000054266"/>
    </source>
</evidence>
<keyword evidence="2" id="KW-1133">Transmembrane helix</keyword>
<feature type="transmembrane region" description="Helical" evidence="2">
    <location>
        <begin position="399"/>
        <end position="426"/>
    </location>
</feature>
<protein>
    <submittedName>
        <fullName evidence="3">Uncharacterized protein</fullName>
    </submittedName>
</protein>
<evidence type="ECO:0000256" key="1">
    <source>
        <dbReference type="SAM" id="MobiDB-lite"/>
    </source>
</evidence>
<proteinExistence type="predicted"/>
<sequence length="552" mass="62921">MSGFLEVERRQILDRLEWKPSDDRKLYFFECRQSSSAPSSAAPNFREGFLEHDEVQPWLQQKGKFKPVKSSASAAIDSGGIRLLIVDGVELSVVEKDWCLHMGQEDYESLEKAFHLHAATLPGLFKSTGVCSAFNHLDHATGEIRRVSTILRPSSIWQNSIFAVSQTYDLSSRQSTALVVGYGLVGHALTTQTDYIRELLQANSSLWTHPALIPSIFLRAYGECYKDDVLGCEGKTTQLEGSVGATSYWKWTEEQESERASIKSSSTSLNSTWSKLVGPTDWPASVDVKTATLSIHFHASAVYQYLASVKWHRDSIQFLLDLQTRTERRCLPKGRFPAEWESMRDQMEYHLHTTEQMVEHLQWLQQRVQTQTNVLYSATSQKDNLVASRIASSTKKDSIAMMAFTFITAFFLPGTYIASVFSTGMFDWMPANSSGDDHQVVSTRFWIYWVTTVPLTTAVMAGWYFWYRAADAEWRRTTQLEIHTEGAADEDEEEEDQIDDKDPAHVEKQASPTQYRFRDRWHISRSGTSLTARDSDFPTQPRRSKSGIRERF</sequence>
<keyword evidence="4" id="KW-1185">Reference proteome</keyword>
<keyword evidence="2" id="KW-0812">Transmembrane</keyword>
<feature type="region of interest" description="Disordered" evidence="1">
    <location>
        <begin position="484"/>
        <end position="552"/>
    </location>
</feature>
<dbReference type="EMBL" id="KN846963">
    <property type="protein sequence ID" value="KIW62430.1"/>
    <property type="molecule type" value="Genomic_DNA"/>
</dbReference>
<evidence type="ECO:0000256" key="2">
    <source>
        <dbReference type="SAM" id="Phobius"/>
    </source>
</evidence>
<name>A0A0D2F662_9EURO</name>